<keyword evidence="6" id="KW-0547">Nucleotide-binding</keyword>
<dbReference type="GO" id="GO:0005886">
    <property type="term" value="C:plasma membrane"/>
    <property type="evidence" value="ECO:0007669"/>
    <property type="project" value="UniProtKB-SubCell"/>
</dbReference>
<evidence type="ECO:0000256" key="9">
    <source>
        <dbReference type="ARBA" id="ARBA00023065"/>
    </source>
</evidence>
<dbReference type="InterPro" id="IPR017871">
    <property type="entry name" value="ABC_transporter-like_CS"/>
</dbReference>
<keyword evidence="7 12" id="KW-0067">ATP-binding</keyword>
<comment type="similarity">
    <text evidence="2">Belongs to the ABC transporter superfamily.</text>
</comment>
<evidence type="ECO:0000256" key="6">
    <source>
        <dbReference type="ARBA" id="ARBA00022741"/>
    </source>
</evidence>
<evidence type="ECO:0000256" key="10">
    <source>
        <dbReference type="ARBA" id="ARBA00023136"/>
    </source>
</evidence>
<dbReference type="EMBL" id="CP014327">
    <property type="protein sequence ID" value="AML51891.1"/>
    <property type="molecule type" value="Genomic_DNA"/>
</dbReference>
<keyword evidence="5" id="KW-0410">Iron transport</keyword>
<accession>A0A126V0N0</accession>
<dbReference type="PANTHER" id="PTHR42771">
    <property type="entry name" value="IRON(3+)-HYDROXAMATE IMPORT ATP-BINDING PROTEIN FHUC"/>
    <property type="match status" value="1"/>
</dbReference>
<evidence type="ECO:0000256" key="4">
    <source>
        <dbReference type="ARBA" id="ARBA00022475"/>
    </source>
</evidence>
<dbReference type="PROSITE" id="PS50893">
    <property type="entry name" value="ABC_TRANSPORTER_2"/>
    <property type="match status" value="1"/>
</dbReference>
<evidence type="ECO:0000313" key="12">
    <source>
        <dbReference type="EMBL" id="AML51891.1"/>
    </source>
</evidence>
<evidence type="ECO:0000256" key="2">
    <source>
        <dbReference type="ARBA" id="ARBA00005417"/>
    </source>
</evidence>
<dbReference type="KEGG" id="hat:RC74_12010"/>
<dbReference type="OrthoDB" id="9805601at2"/>
<gene>
    <name evidence="12" type="ORF">RC74_12010</name>
</gene>
<evidence type="ECO:0000256" key="3">
    <source>
        <dbReference type="ARBA" id="ARBA00022448"/>
    </source>
</evidence>
<keyword evidence="8" id="KW-0408">Iron</keyword>
<dbReference type="InterPro" id="IPR003593">
    <property type="entry name" value="AAA+_ATPase"/>
</dbReference>
<keyword evidence="13" id="KW-1185">Reference proteome</keyword>
<evidence type="ECO:0000256" key="1">
    <source>
        <dbReference type="ARBA" id="ARBA00004202"/>
    </source>
</evidence>
<reference evidence="12 13" key="1">
    <citation type="submission" date="2016-02" db="EMBL/GenBank/DDBJ databases">
        <title>Complete genome sequence of Halocynthiibacter arcticus PAMC 20958t from arctic marine sediment.</title>
        <authorList>
            <person name="Lee Y.M."/>
            <person name="Baek K."/>
            <person name="Lee H.K."/>
            <person name="Shin S.C."/>
        </authorList>
    </citation>
    <scope>NUCLEOTIDE SEQUENCE [LARGE SCALE GENOMIC DNA]</scope>
    <source>
        <strain evidence="12">PAMC 20958</strain>
    </source>
</reference>
<protein>
    <submittedName>
        <fullName evidence="12">ABC transporter ATP-binding protein</fullName>
    </submittedName>
</protein>
<dbReference type="Pfam" id="PF00005">
    <property type="entry name" value="ABC_tran"/>
    <property type="match status" value="1"/>
</dbReference>
<sequence>MIKIENLTVQKGGSTILTDVSLKFGQGGITALIGPNGAGKSTLLNAIAGLIAPKMGTVEVEGLNMARARAPERAHRVALLAQNEHVTARLTVRDLVGFGRWAHHQGRPSEKDHHKIAEAIASFDLGELAERRLDSLSGGQRQRAFVAMAWAQETPWMLLDEPLSALDPRHVRDIMDRLYILTRPSIGQRSVVIVLHDLGIAARYADRIVALKDGQLITSGPRGLTMTGRMLSDLFGTNLSIERVAGRDVVVPV</sequence>
<dbReference type="AlphaFoldDB" id="A0A126V0N0"/>
<dbReference type="InterPro" id="IPR051535">
    <property type="entry name" value="Siderophore_ABC-ATPase"/>
</dbReference>
<feature type="domain" description="ABC transporter" evidence="11">
    <location>
        <begin position="2"/>
        <end position="238"/>
    </location>
</feature>
<dbReference type="Proteomes" id="UP000070371">
    <property type="component" value="Chromosome"/>
</dbReference>
<organism evidence="12 13">
    <name type="scientific">Falsihalocynthiibacter arcticus</name>
    <dbReference type="NCBI Taxonomy" id="1579316"/>
    <lineage>
        <taxon>Bacteria</taxon>
        <taxon>Pseudomonadati</taxon>
        <taxon>Pseudomonadota</taxon>
        <taxon>Alphaproteobacteria</taxon>
        <taxon>Rhodobacterales</taxon>
        <taxon>Roseobacteraceae</taxon>
        <taxon>Falsihalocynthiibacter</taxon>
    </lineage>
</organism>
<dbReference type="RefSeq" id="WP_039001670.1">
    <property type="nucleotide sequence ID" value="NZ_CP014327.1"/>
</dbReference>
<dbReference type="PANTHER" id="PTHR42771:SF3">
    <property type="entry name" value="PETROBACTIN IMPORT ATP-BINDING PROTEIN YCLP"/>
    <property type="match status" value="1"/>
</dbReference>
<evidence type="ECO:0000256" key="8">
    <source>
        <dbReference type="ARBA" id="ARBA00023004"/>
    </source>
</evidence>
<comment type="subcellular location">
    <subcellularLocation>
        <location evidence="1">Cell membrane</location>
        <topology evidence="1">Peripheral membrane protein</topology>
    </subcellularLocation>
</comment>
<dbReference type="FunFam" id="3.40.50.300:FF:000134">
    <property type="entry name" value="Iron-enterobactin ABC transporter ATP-binding protein"/>
    <property type="match status" value="1"/>
</dbReference>
<keyword evidence="3" id="KW-0813">Transport</keyword>
<dbReference type="InterPro" id="IPR027417">
    <property type="entry name" value="P-loop_NTPase"/>
</dbReference>
<evidence type="ECO:0000256" key="7">
    <source>
        <dbReference type="ARBA" id="ARBA00022840"/>
    </source>
</evidence>
<dbReference type="GO" id="GO:0016887">
    <property type="term" value="F:ATP hydrolysis activity"/>
    <property type="evidence" value="ECO:0007669"/>
    <property type="project" value="InterPro"/>
</dbReference>
<dbReference type="InterPro" id="IPR003439">
    <property type="entry name" value="ABC_transporter-like_ATP-bd"/>
</dbReference>
<dbReference type="SMART" id="SM00382">
    <property type="entry name" value="AAA"/>
    <property type="match status" value="1"/>
</dbReference>
<evidence type="ECO:0000259" key="11">
    <source>
        <dbReference type="PROSITE" id="PS50893"/>
    </source>
</evidence>
<dbReference type="PROSITE" id="PS00211">
    <property type="entry name" value="ABC_TRANSPORTER_1"/>
    <property type="match status" value="1"/>
</dbReference>
<proteinExistence type="inferred from homology"/>
<dbReference type="STRING" id="1579316.RC74_12010"/>
<dbReference type="CDD" id="cd03214">
    <property type="entry name" value="ABC_Iron-Siderophores_B12_Hemin"/>
    <property type="match status" value="1"/>
</dbReference>
<evidence type="ECO:0000313" key="13">
    <source>
        <dbReference type="Proteomes" id="UP000070371"/>
    </source>
</evidence>
<evidence type="ECO:0000256" key="5">
    <source>
        <dbReference type="ARBA" id="ARBA00022496"/>
    </source>
</evidence>
<dbReference type="GO" id="GO:0005524">
    <property type="term" value="F:ATP binding"/>
    <property type="evidence" value="ECO:0007669"/>
    <property type="project" value="UniProtKB-KW"/>
</dbReference>
<keyword evidence="9" id="KW-0406">Ion transport</keyword>
<name>A0A126V0N0_9RHOB</name>
<dbReference type="Gene3D" id="3.40.50.300">
    <property type="entry name" value="P-loop containing nucleotide triphosphate hydrolases"/>
    <property type="match status" value="1"/>
</dbReference>
<keyword evidence="10" id="KW-0472">Membrane</keyword>
<dbReference type="GO" id="GO:0006826">
    <property type="term" value="P:iron ion transport"/>
    <property type="evidence" value="ECO:0007669"/>
    <property type="project" value="UniProtKB-KW"/>
</dbReference>
<keyword evidence="4" id="KW-1003">Cell membrane</keyword>
<dbReference type="SUPFAM" id="SSF52540">
    <property type="entry name" value="P-loop containing nucleoside triphosphate hydrolases"/>
    <property type="match status" value="1"/>
</dbReference>